<evidence type="ECO:0000259" key="3">
    <source>
        <dbReference type="Pfam" id="PF01345"/>
    </source>
</evidence>
<feature type="domain" description="DUF7933" evidence="4">
    <location>
        <begin position="273"/>
        <end position="377"/>
    </location>
</feature>
<dbReference type="Proteomes" id="UP000199025">
    <property type="component" value="Unassembled WGS sequence"/>
</dbReference>
<keyword evidence="1" id="KW-0472">Membrane</keyword>
<dbReference type="NCBIfam" id="TIGR01451">
    <property type="entry name" value="B_ant_repeat"/>
    <property type="match status" value="1"/>
</dbReference>
<dbReference type="InterPro" id="IPR057693">
    <property type="entry name" value="DUF7933"/>
</dbReference>
<keyword evidence="6" id="KW-1185">Reference proteome</keyword>
<reference evidence="5 6" key="1">
    <citation type="submission" date="2016-10" db="EMBL/GenBank/DDBJ databases">
        <authorList>
            <person name="de Groot N.N."/>
        </authorList>
    </citation>
    <scope>NUCLEOTIDE SEQUENCE [LARGE SCALE GENOMIC DNA]</scope>
    <source>
        <strain evidence="5 6">DSM 44468</strain>
    </source>
</reference>
<dbReference type="GO" id="GO:0005975">
    <property type="term" value="P:carbohydrate metabolic process"/>
    <property type="evidence" value="ECO:0007669"/>
    <property type="project" value="UniProtKB-ARBA"/>
</dbReference>
<dbReference type="InterPro" id="IPR013783">
    <property type="entry name" value="Ig-like_fold"/>
</dbReference>
<keyword evidence="2" id="KW-0732">Signal</keyword>
<dbReference type="STRING" id="115433.SAMN05421835_14711"/>
<dbReference type="InterPro" id="IPR047589">
    <property type="entry name" value="DUF11_rpt"/>
</dbReference>
<dbReference type="Pfam" id="PF25564">
    <property type="entry name" value="DUF7933"/>
    <property type="match status" value="1"/>
</dbReference>
<dbReference type="PANTHER" id="PTHR34819:SF3">
    <property type="entry name" value="CELL SURFACE PROTEIN"/>
    <property type="match status" value="1"/>
</dbReference>
<feature type="chain" id="PRO_5011470222" evidence="2">
    <location>
        <begin position="37"/>
        <end position="549"/>
    </location>
</feature>
<dbReference type="Pfam" id="PF01345">
    <property type="entry name" value="DUF11"/>
    <property type="match status" value="1"/>
</dbReference>
<sequence>MTRSRPWWKTPVFRRASAVAGVAAIAAATGATFASATTPGSPGTPQPPTTIYAENFQNRPAATPIVRLPQYTGASGQTYTADAQWLRQCNGWIASSSQPAAPTTQANDCGNAATWNAVQQMAYALGSYTGIAPGSNYAVSAMTSGDPGAPHVEFKTASNIPFSGSNRFVTFSVDVAAINCFANHPLLQFSLLNDAGTATPVGSQIDGCGATRTINVPQIGAAPAKTAQVGTYTSNGAVLVNGSSIGVQMVNNQGSGTGNDHAFDNIKILDVTPQLDKSFSPAQVETGGTSTLTFTITNTSELAAKNGWSFTDALPAGLTVAGAGSTTCPSGTVTAPSGGSSVEVKGNLNAGMASCTVSVPVTSGTAGSYTNGPGNLSLVGLNPPANTTVTFVDPAPSADLAMAKTAPQDEVQPGDQITYTLTVMNLGPAASTGYTVTDPVPAGLINVQVPAGCVLGSDSVITCTGDSLAVGDSVSYDITATVNTVNQDGSAKYLTNAATVTGDDPDPDTSNNTSAKTVKVVPMVSLVVGGVTALAGAGAWFLRRRLIAS</sequence>
<feature type="domain" description="DUF11" evidence="3">
    <location>
        <begin position="399"/>
        <end position="518"/>
    </location>
</feature>
<evidence type="ECO:0000313" key="5">
    <source>
        <dbReference type="EMBL" id="SFK92842.1"/>
    </source>
</evidence>
<keyword evidence="1" id="KW-0812">Transmembrane</keyword>
<evidence type="ECO:0000256" key="2">
    <source>
        <dbReference type="SAM" id="SignalP"/>
    </source>
</evidence>
<evidence type="ECO:0000256" key="1">
    <source>
        <dbReference type="SAM" id="Phobius"/>
    </source>
</evidence>
<organism evidence="5 6">
    <name type="scientific">Amycolatopsis sacchari</name>
    <dbReference type="NCBI Taxonomy" id="115433"/>
    <lineage>
        <taxon>Bacteria</taxon>
        <taxon>Bacillati</taxon>
        <taxon>Actinomycetota</taxon>
        <taxon>Actinomycetes</taxon>
        <taxon>Pseudonocardiales</taxon>
        <taxon>Pseudonocardiaceae</taxon>
        <taxon>Amycolatopsis</taxon>
    </lineage>
</organism>
<name>A0A1I4DH71_9PSEU</name>
<dbReference type="Gene3D" id="2.60.40.10">
    <property type="entry name" value="Immunoglobulins"/>
    <property type="match status" value="1"/>
</dbReference>
<dbReference type="AlphaFoldDB" id="A0A1I4DH71"/>
<protein>
    <submittedName>
        <fullName evidence="5">Conserved repeat domain-containing protein</fullName>
    </submittedName>
</protein>
<gene>
    <name evidence="5" type="ORF">SAMN05421835_14711</name>
</gene>
<keyword evidence="1" id="KW-1133">Transmembrane helix</keyword>
<feature type="signal peptide" evidence="2">
    <location>
        <begin position="1"/>
        <end position="36"/>
    </location>
</feature>
<dbReference type="PANTHER" id="PTHR34819">
    <property type="entry name" value="LARGE CYSTEINE-RICH PERIPLASMIC PROTEIN OMCB"/>
    <property type="match status" value="1"/>
</dbReference>
<proteinExistence type="predicted"/>
<feature type="transmembrane region" description="Helical" evidence="1">
    <location>
        <begin position="520"/>
        <end position="542"/>
    </location>
</feature>
<dbReference type="InterPro" id="IPR001434">
    <property type="entry name" value="OmcB-like_DUF11"/>
</dbReference>
<evidence type="ECO:0000259" key="4">
    <source>
        <dbReference type="Pfam" id="PF25564"/>
    </source>
</evidence>
<accession>A0A1I4DH71</accession>
<dbReference type="InterPro" id="IPR051172">
    <property type="entry name" value="Chlamydia_OmcB"/>
</dbReference>
<evidence type="ECO:0000313" key="6">
    <source>
        <dbReference type="Proteomes" id="UP000199025"/>
    </source>
</evidence>
<dbReference type="EMBL" id="FORP01000047">
    <property type="protein sequence ID" value="SFK92842.1"/>
    <property type="molecule type" value="Genomic_DNA"/>
</dbReference>